<dbReference type="SMART" id="SM00025">
    <property type="entry name" value="Pumilio"/>
    <property type="match status" value="8"/>
</dbReference>
<evidence type="ECO:0000313" key="8">
    <source>
        <dbReference type="EMBL" id="OQR88901.1"/>
    </source>
</evidence>
<evidence type="ECO:0000256" key="6">
    <source>
        <dbReference type="SAM" id="MobiDB-lite"/>
    </source>
</evidence>
<dbReference type="InterPro" id="IPR011989">
    <property type="entry name" value="ARM-like"/>
</dbReference>
<dbReference type="EMBL" id="JNBS01002955">
    <property type="protein sequence ID" value="OQR88901.1"/>
    <property type="molecule type" value="Genomic_DNA"/>
</dbReference>
<evidence type="ECO:0000313" key="9">
    <source>
        <dbReference type="Proteomes" id="UP000243217"/>
    </source>
</evidence>
<sequence length="796" mass="90582">MKSEMLPFDMNLLDLHGKNTPPKSSENEFTKNYSLGSRIQRSMSAPPVAEHVGRLPTPMYAQSEYDDNQMESNLHPEYYYYYAPKSHNPRLPMSYNAWESMHKQYQSRFHNSSSLHRVQIPEHLDNITGYTPSGAQKASQEDFEAAVAAVGGHTYHDVATKQDSYCGSPTESSNSDSGGSVRPVNKTLIDRIQEDFPRTPSPVFGYGLTSDMEDDLQRTLRYHDTNNESDFLQGMKRHHNSREQLKQRPSIMNQSYYPMMYPPPPGIPFAIPPSHHGSNHAVMQSSYERYARGFPQESLHYNDYPPYRELPTRERDYENVPDSRLRDKPLYGHSYPRDSPPGYGNQQSFMDESLDMQDAKAYSVPLPRTSSGAPREVESSKVSNVRGPLNARHELKEGYFEARPPISTEKPTRSIEKSKSLGNGSSTGGNQSTSPALPRSVLLDEFRATTKTKKWELIDARGHIVEFAKDQHGSRFIQQKLETAKADIKDIVFSEIYPVALSLMTDVFGNYVIQKFFDYGNPEHLLLLLRTITGRVLELALQMYGCRVIQKALELKGTPEKLELISELQGHVLKCVKDQNGNHVIQKCIEILPWKASASGSHQRSIERGNFILSAFVGNVYSLATHPYGCRVIQRVLENCSEAQMAPILKEIHDCCCLLVEDQYGNYVIQHVLEHGQPCERAMVINKVYPDIVRFSYHKFASNVIEKCLMYASVNQLHVIVQHVMEPNEHGECPLQVMMKDQYANYVVQKLIDVADAEEREQMVVIIKTQASHLKRFNFGKHILNRLEKLTGQKIA</sequence>
<dbReference type="STRING" id="74557.A0A1V9YTD6"/>
<name>A0A1V9YTD6_9STRA</name>
<comment type="subcellular location">
    <subcellularLocation>
        <location evidence="1">Cytoplasm</location>
    </subcellularLocation>
</comment>
<keyword evidence="3" id="KW-0677">Repeat</keyword>
<evidence type="ECO:0000256" key="2">
    <source>
        <dbReference type="ARBA" id="ARBA00022490"/>
    </source>
</evidence>
<dbReference type="FunFam" id="1.25.10.10:FF:000004">
    <property type="entry name" value="Pumilio homolog 1 isoform 2"/>
    <property type="match status" value="1"/>
</dbReference>
<dbReference type="PROSITE" id="PS50303">
    <property type="entry name" value="PUM_HD"/>
    <property type="match status" value="1"/>
</dbReference>
<dbReference type="GO" id="GO:0005737">
    <property type="term" value="C:cytoplasm"/>
    <property type="evidence" value="ECO:0007669"/>
    <property type="project" value="UniProtKB-SubCell"/>
</dbReference>
<evidence type="ECO:0000256" key="1">
    <source>
        <dbReference type="ARBA" id="ARBA00004496"/>
    </source>
</evidence>
<feature type="repeat" description="Pumilio" evidence="5">
    <location>
        <begin position="615"/>
        <end position="650"/>
    </location>
</feature>
<dbReference type="Proteomes" id="UP000243217">
    <property type="component" value="Unassembled WGS sequence"/>
</dbReference>
<organism evidence="8 9">
    <name type="scientific">Thraustotheca clavata</name>
    <dbReference type="NCBI Taxonomy" id="74557"/>
    <lineage>
        <taxon>Eukaryota</taxon>
        <taxon>Sar</taxon>
        <taxon>Stramenopiles</taxon>
        <taxon>Oomycota</taxon>
        <taxon>Saprolegniomycetes</taxon>
        <taxon>Saprolegniales</taxon>
        <taxon>Achlyaceae</taxon>
        <taxon>Thraustotheca</taxon>
    </lineage>
</organism>
<dbReference type="InterPro" id="IPR016024">
    <property type="entry name" value="ARM-type_fold"/>
</dbReference>
<keyword evidence="2" id="KW-0963">Cytoplasm</keyword>
<feature type="region of interest" description="Disordered" evidence="6">
    <location>
        <begin position="298"/>
        <end position="349"/>
    </location>
</feature>
<feature type="repeat" description="Pumilio" evidence="5">
    <location>
        <begin position="729"/>
        <end position="765"/>
    </location>
</feature>
<dbReference type="AlphaFoldDB" id="A0A1V9YTD6"/>
<feature type="compositionally biased region" description="Basic and acidic residues" evidence="6">
    <location>
        <begin position="391"/>
        <end position="400"/>
    </location>
</feature>
<gene>
    <name evidence="8" type="ORF">THRCLA_10036</name>
</gene>
<feature type="region of interest" description="Disordered" evidence="6">
    <location>
        <begin position="161"/>
        <end position="182"/>
    </location>
</feature>
<feature type="compositionally biased region" description="Low complexity" evidence="6">
    <location>
        <begin position="420"/>
        <end position="434"/>
    </location>
</feature>
<dbReference type="InterPro" id="IPR033712">
    <property type="entry name" value="Pumilio_RNA-bd"/>
</dbReference>
<reference evidence="8 9" key="1">
    <citation type="journal article" date="2014" name="Genome Biol. Evol.">
        <title>The secreted proteins of Achlya hypogyna and Thraustotheca clavata identify the ancestral oomycete secretome and reveal gene acquisitions by horizontal gene transfer.</title>
        <authorList>
            <person name="Misner I."/>
            <person name="Blouin N."/>
            <person name="Leonard G."/>
            <person name="Richards T.A."/>
            <person name="Lane C.E."/>
        </authorList>
    </citation>
    <scope>NUCLEOTIDE SEQUENCE [LARGE SCALE GENOMIC DNA]</scope>
    <source>
        <strain evidence="8 9">ATCC 34112</strain>
    </source>
</reference>
<evidence type="ECO:0000259" key="7">
    <source>
        <dbReference type="PROSITE" id="PS50303"/>
    </source>
</evidence>
<dbReference type="CDD" id="cd07920">
    <property type="entry name" value="Pumilio"/>
    <property type="match status" value="1"/>
</dbReference>
<dbReference type="PANTHER" id="PTHR12537">
    <property type="entry name" value="RNA BINDING PROTEIN PUMILIO-RELATED"/>
    <property type="match status" value="1"/>
</dbReference>
<dbReference type="SUPFAM" id="SSF48371">
    <property type="entry name" value="ARM repeat"/>
    <property type="match status" value="1"/>
</dbReference>
<feature type="repeat" description="Pumilio" evidence="5">
    <location>
        <begin position="495"/>
        <end position="530"/>
    </location>
</feature>
<dbReference type="GO" id="GO:0010608">
    <property type="term" value="P:post-transcriptional regulation of gene expression"/>
    <property type="evidence" value="ECO:0007669"/>
    <property type="project" value="TreeGrafter"/>
</dbReference>
<feature type="compositionally biased region" description="Polar residues" evidence="6">
    <location>
        <begin position="161"/>
        <end position="178"/>
    </location>
</feature>
<feature type="compositionally biased region" description="Basic and acidic residues" evidence="6">
    <location>
        <begin position="310"/>
        <end position="330"/>
    </location>
</feature>
<accession>A0A1V9YTD6</accession>
<evidence type="ECO:0000256" key="5">
    <source>
        <dbReference type="PROSITE-ProRule" id="PRU00317"/>
    </source>
</evidence>
<comment type="caution">
    <text evidence="8">The sequence shown here is derived from an EMBL/GenBank/DDBJ whole genome shotgun (WGS) entry which is preliminary data.</text>
</comment>
<dbReference type="InterPro" id="IPR001313">
    <property type="entry name" value="Pumilio_RNA-bd_rpt"/>
</dbReference>
<feature type="repeat" description="Pumilio" evidence="5">
    <location>
        <begin position="687"/>
        <end position="722"/>
    </location>
</feature>
<feature type="domain" description="PUM-HD" evidence="7">
    <location>
        <begin position="438"/>
        <end position="791"/>
    </location>
</feature>
<feature type="repeat" description="Pumilio" evidence="5">
    <location>
        <begin position="567"/>
        <end position="607"/>
    </location>
</feature>
<dbReference type="Pfam" id="PF00806">
    <property type="entry name" value="PUF"/>
    <property type="match status" value="8"/>
</dbReference>
<dbReference type="OrthoDB" id="668540at2759"/>
<dbReference type="InterPro" id="IPR033133">
    <property type="entry name" value="PUM-HD"/>
</dbReference>
<feature type="compositionally biased region" description="Basic and acidic residues" evidence="6">
    <location>
        <begin position="410"/>
        <end position="419"/>
    </location>
</feature>
<protein>
    <recommendedName>
        <fullName evidence="7">PUM-HD domain-containing protein</fullName>
    </recommendedName>
</protein>
<keyword evidence="4" id="KW-0694">RNA-binding</keyword>
<proteinExistence type="predicted"/>
<dbReference type="PROSITE" id="PS50302">
    <property type="entry name" value="PUM"/>
    <property type="match status" value="8"/>
</dbReference>
<feature type="repeat" description="Pumilio" evidence="5">
    <location>
        <begin position="651"/>
        <end position="686"/>
    </location>
</feature>
<evidence type="ECO:0000256" key="4">
    <source>
        <dbReference type="ARBA" id="ARBA00022884"/>
    </source>
</evidence>
<evidence type="ECO:0000256" key="3">
    <source>
        <dbReference type="ARBA" id="ARBA00022737"/>
    </source>
</evidence>
<dbReference type="GO" id="GO:0003729">
    <property type="term" value="F:mRNA binding"/>
    <property type="evidence" value="ECO:0007669"/>
    <property type="project" value="TreeGrafter"/>
</dbReference>
<dbReference type="Gene3D" id="1.25.10.10">
    <property type="entry name" value="Leucine-rich Repeat Variant"/>
    <property type="match status" value="1"/>
</dbReference>
<feature type="repeat" description="Pumilio" evidence="5">
    <location>
        <begin position="456"/>
        <end position="494"/>
    </location>
</feature>
<feature type="repeat" description="Pumilio" evidence="5">
    <location>
        <begin position="531"/>
        <end position="566"/>
    </location>
</feature>
<keyword evidence="9" id="KW-1185">Reference proteome</keyword>
<dbReference type="PANTHER" id="PTHR12537:SF12">
    <property type="entry name" value="MATERNAL PROTEIN PUMILIO"/>
    <property type="match status" value="1"/>
</dbReference>
<feature type="region of interest" description="Disordered" evidence="6">
    <location>
        <begin position="364"/>
        <end position="436"/>
    </location>
</feature>